<keyword evidence="3" id="KW-0813">Transport</keyword>
<keyword evidence="5" id="KW-0812">Transmembrane</keyword>
<accession>A0A7G8BI61</accession>
<reference evidence="10 11" key="1">
    <citation type="submission" date="2020-08" db="EMBL/GenBank/DDBJ databases">
        <title>Edaphobacter telluris sp. nov. and Acidobacterium dinghuensis sp. nov., two acidobacteria isolated from forest soil.</title>
        <authorList>
            <person name="Fu J."/>
            <person name="Qiu L."/>
        </authorList>
    </citation>
    <scope>NUCLEOTIDE SEQUENCE [LARGE SCALE GENOMIC DNA]</scope>
    <source>
        <strain evidence="10">4Y35</strain>
    </source>
</reference>
<keyword evidence="6" id="KW-0472">Membrane</keyword>
<dbReference type="PANTHER" id="PTHR30026">
    <property type="entry name" value="OUTER MEMBRANE PROTEIN TOLC"/>
    <property type="match status" value="1"/>
</dbReference>
<sequence>MVQITRNGWRWRVASGLLAVGSLIAPASAVAQLGAPTSSSSSSSIPSPYQISTPQQGGSGFQGSVVEDKPTEGVLPLSLDDAIQRGLKHNLGYILSAENTTNVNGSRLQELQDLLPTVKAKGEVSVQQVNLAAEGLRIPGFPTIIGPYGFTDIRASLDWSLVNIASLRNYLAAKHNFQSSKLSVDDARDMVVLTVGNAYLLVIADKSRIDSAQAQVDTSKVSLDQAVANHQAGTAPLLDELRARVDYQTQQQTLISAQNAYEKDKIALARAIGLPLEQKFELSDQAPYAALDDVDPDTAVQHAIDTRSDLKATAEQVKSAEKARSAATAERYPTISFSGDYGDIGVNPANSHGTGNASGTLSVPVYEEGKLGGDARQAQAQLEIKRAQFSDLHGQISADVRDSILDIRSAQKQVEVSRSNVQLANEALSEAQQRYAAGVSDNLAVSQAQQSVAQANDQYVSSLYQHNIAKLSLARALGVAQKNYKSYVGGK</sequence>
<dbReference type="Proteomes" id="UP000515312">
    <property type="component" value="Chromosome"/>
</dbReference>
<dbReference type="GO" id="GO:0015562">
    <property type="term" value="F:efflux transmembrane transporter activity"/>
    <property type="evidence" value="ECO:0007669"/>
    <property type="project" value="InterPro"/>
</dbReference>
<dbReference type="InterPro" id="IPR003423">
    <property type="entry name" value="OMP_efflux"/>
</dbReference>
<evidence type="ECO:0000256" key="2">
    <source>
        <dbReference type="ARBA" id="ARBA00007613"/>
    </source>
</evidence>
<keyword evidence="9" id="KW-0732">Signal</keyword>
<keyword evidence="7" id="KW-0998">Cell outer membrane</keyword>
<evidence type="ECO:0000256" key="6">
    <source>
        <dbReference type="ARBA" id="ARBA00023136"/>
    </source>
</evidence>
<evidence type="ECO:0000313" key="11">
    <source>
        <dbReference type="Proteomes" id="UP000515312"/>
    </source>
</evidence>
<feature type="signal peptide" evidence="9">
    <location>
        <begin position="1"/>
        <end position="31"/>
    </location>
</feature>
<evidence type="ECO:0000256" key="1">
    <source>
        <dbReference type="ARBA" id="ARBA00004442"/>
    </source>
</evidence>
<organism evidence="10 11">
    <name type="scientific">Alloacidobacterium dinghuense</name>
    <dbReference type="NCBI Taxonomy" id="2763107"/>
    <lineage>
        <taxon>Bacteria</taxon>
        <taxon>Pseudomonadati</taxon>
        <taxon>Acidobacteriota</taxon>
        <taxon>Terriglobia</taxon>
        <taxon>Terriglobales</taxon>
        <taxon>Acidobacteriaceae</taxon>
        <taxon>Alloacidobacterium</taxon>
    </lineage>
</organism>
<protein>
    <submittedName>
        <fullName evidence="10">TolC family protein</fullName>
    </submittedName>
</protein>
<evidence type="ECO:0000256" key="3">
    <source>
        <dbReference type="ARBA" id="ARBA00022448"/>
    </source>
</evidence>
<dbReference type="GO" id="GO:0015288">
    <property type="term" value="F:porin activity"/>
    <property type="evidence" value="ECO:0007669"/>
    <property type="project" value="TreeGrafter"/>
</dbReference>
<dbReference type="EMBL" id="CP060394">
    <property type="protein sequence ID" value="QNI32231.1"/>
    <property type="molecule type" value="Genomic_DNA"/>
</dbReference>
<name>A0A7G8BI61_9BACT</name>
<evidence type="ECO:0000256" key="8">
    <source>
        <dbReference type="SAM" id="MobiDB-lite"/>
    </source>
</evidence>
<evidence type="ECO:0000256" key="5">
    <source>
        <dbReference type="ARBA" id="ARBA00022692"/>
    </source>
</evidence>
<keyword evidence="4" id="KW-1134">Transmembrane beta strand</keyword>
<comment type="similarity">
    <text evidence="2">Belongs to the outer membrane factor (OMF) (TC 1.B.17) family.</text>
</comment>
<evidence type="ECO:0000256" key="7">
    <source>
        <dbReference type="ARBA" id="ARBA00023237"/>
    </source>
</evidence>
<dbReference type="GO" id="GO:0009279">
    <property type="term" value="C:cell outer membrane"/>
    <property type="evidence" value="ECO:0007669"/>
    <property type="project" value="UniProtKB-SubCell"/>
</dbReference>
<dbReference type="SUPFAM" id="SSF56954">
    <property type="entry name" value="Outer membrane efflux proteins (OEP)"/>
    <property type="match status" value="1"/>
</dbReference>
<dbReference type="Gene3D" id="1.20.1600.10">
    <property type="entry name" value="Outer membrane efflux proteins (OEP)"/>
    <property type="match status" value="1"/>
</dbReference>
<dbReference type="InterPro" id="IPR051906">
    <property type="entry name" value="TolC-like"/>
</dbReference>
<evidence type="ECO:0000313" key="10">
    <source>
        <dbReference type="EMBL" id="QNI32231.1"/>
    </source>
</evidence>
<dbReference type="GO" id="GO:1990281">
    <property type="term" value="C:efflux pump complex"/>
    <property type="evidence" value="ECO:0007669"/>
    <property type="project" value="TreeGrafter"/>
</dbReference>
<comment type="subcellular location">
    <subcellularLocation>
        <location evidence="1">Cell outer membrane</location>
    </subcellularLocation>
</comment>
<proteinExistence type="inferred from homology"/>
<dbReference type="KEGG" id="adin:H7849_25135"/>
<gene>
    <name evidence="10" type="ORF">H7849_25135</name>
</gene>
<dbReference type="Pfam" id="PF02321">
    <property type="entry name" value="OEP"/>
    <property type="match status" value="2"/>
</dbReference>
<feature type="region of interest" description="Disordered" evidence="8">
    <location>
        <begin position="35"/>
        <end position="65"/>
    </location>
</feature>
<keyword evidence="11" id="KW-1185">Reference proteome</keyword>
<dbReference type="AlphaFoldDB" id="A0A7G8BI61"/>
<dbReference type="PANTHER" id="PTHR30026:SF20">
    <property type="entry name" value="OUTER MEMBRANE PROTEIN TOLC"/>
    <property type="match status" value="1"/>
</dbReference>
<evidence type="ECO:0000256" key="9">
    <source>
        <dbReference type="SAM" id="SignalP"/>
    </source>
</evidence>
<feature type="chain" id="PRO_5028827382" evidence="9">
    <location>
        <begin position="32"/>
        <end position="491"/>
    </location>
</feature>
<evidence type="ECO:0000256" key="4">
    <source>
        <dbReference type="ARBA" id="ARBA00022452"/>
    </source>
</evidence>
<feature type="compositionally biased region" description="Low complexity" evidence="8">
    <location>
        <begin position="36"/>
        <end position="56"/>
    </location>
</feature>